<dbReference type="PANTHER" id="PTHR23501:SF191">
    <property type="entry name" value="VACUOLAR BASIC AMINO ACID TRANSPORTER 4"/>
    <property type="match status" value="1"/>
</dbReference>
<feature type="compositionally biased region" description="Basic and acidic residues" evidence="7">
    <location>
        <begin position="18"/>
        <end position="31"/>
    </location>
</feature>
<reference evidence="10" key="1">
    <citation type="journal article" date="2020" name="Stud. Mycol.">
        <title>101 Dothideomycetes genomes: a test case for predicting lifestyles and emergence of pathogens.</title>
        <authorList>
            <person name="Haridas S."/>
            <person name="Albert R."/>
            <person name="Binder M."/>
            <person name="Bloem J."/>
            <person name="Labutti K."/>
            <person name="Salamov A."/>
            <person name="Andreopoulos B."/>
            <person name="Baker S."/>
            <person name="Barry K."/>
            <person name="Bills G."/>
            <person name="Bluhm B."/>
            <person name="Cannon C."/>
            <person name="Castanera R."/>
            <person name="Culley D."/>
            <person name="Daum C."/>
            <person name="Ezra D."/>
            <person name="Gonzalez J."/>
            <person name="Henrissat B."/>
            <person name="Kuo A."/>
            <person name="Liang C."/>
            <person name="Lipzen A."/>
            <person name="Lutzoni F."/>
            <person name="Magnuson J."/>
            <person name="Mondo S."/>
            <person name="Nolan M."/>
            <person name="Ohm R."/>
            <person name="Pangilinan J."/>
            <person name="Park H.-J."/>
            <person name="Ramirez L."/>
            <person name="Alfaro M."/>
            <person name="Sun H."/>
            <person name="Tritt A."/>
            <person name="Yoshinaga Y."/>
            <person name="Zwiers L.-H."/>
            <person name="Turgeon B."/>
            <person name="Goodwin S."/>
            <person name="Spatafora J."/>
            <person name="Crous P."/>
            <person name="Grigoriev I."/>
        </authorList>
    </citation>
    <scope>NUCLEOTIDE SEQUENCE</scope>
    <source>
        <strain evidence="10">CBS 260.36</strain>
    </source>
</reference>
<feature type="transmembrane region" description="Helical" evidence="8">
    <location>
        <begin position="97"/>
        <end position="116"/>
    </location>
</feature>
<dbReference type="Gene3D" id="1.20.1720.10">
    <property type="entry name" value="Multidrug resistance protein D"/>
    <property type="match status" value="1"/>
</dbReference>
<dbReference type="PROSITE" id="PS50850">
    <property type="entry name" value="MFS"/>
    <property type="match status" value="1"/>
</dbReference>
<comment type="caution">
    <text evidence="10">The sequence shown here is derived from an EMBL/GenBank/DDBJ whole genome shotgun (WGS) entry which is preliminary data.</text>
</comment>
<feature type="transmembrane region" description="Helical" evidence="8">
    <location>
        <begin position="321"/>
        <end position="341"/>
    </location>
</feature>
<feature type="region of interest" description="Disordered" evidence="7">
    <location>
        <begin position="1"/>
        <end position="54"/>
    </location>
</feature>
<feature type="transmembrane region" description="Helical" evidence="8">
    <location>
        <begin position="419"/>
        <end position="443"/>
    </location>
</feature>
<feature type="transmembrane region" description="Helical" evidence="8">
    <location>
        <begin position="526"/>
        <end position="545"/>
    </location>
</feature>
<evidence type="ECO:0000256" key="8">
    <source>
        <dbReference type="SAM" id="Phobius"/>
    </source>
</evidence>
<evidence type="ECO:0000256" key="1">
    <source>
        <dbReference type="ARBA" id="ARBA00004127"/>
    </source>
</evidence>
<feature type="transmembrane region" description="Helical" evidence="8">
    <location>
        <begin position="455"/>
        <end position="477"/>
    </location>
</feature>
<feature type="domain" description="Major facilitator superfamily (MFS) profile" evidence="9">
    <location>
        <begin position="63"/>
        <end position="550"/>
    </location>
</feature>
<feature type="transmembrane region" description="Helical" evidence="8">
    <location>
        <begin position="385"/>
        <end position="407"/>
    </location>
</feature>
<feature type="transmembrane region" description="Helical" evidence="8">
    <location>
        <begin position="60"/>
        <end position="85"/>
    </location>
</feature>
<evidence type="ECO:0000256" key="4">
    <source>
        <dbReference type="ARBA" id="ARBA00022989"/>
    </source>
</evidence>
<dbReference type="InterPro" id="IPR011701">
    <property type="entry name" value="MFS"/>
</dbReference>
<evidence type="ECO:0000256" key="2">
    <source>
        <dbReference type="ARBA" id="ARBA00022448"/>
    </source>
</evidence>
<keyword evidence="3 8" id="KW-0812">Transmembrane</keyword>
<dbReference type="AlphaFoldDB" id="A0A9P4IW19"/>
<comment type="subcellular location">
    <subcellularLocation>
        <location evidence="1">Endomembrane system</location>
        <topology evidence="1">Multi-pass membrane protein</topology>
    </subcellularLocation>
</comment>
<keyword evidence="5 8" id="KW-0472">Membrane</keyword>
<feature type="transmembrane region" description="Helical" evidence="8">
    <location>
        <begin position="128"/>
        <end position="147"/>
    </location>
</feature>
<feature type="transmembrane region" description="Helical" evidence="8">
    <location>
        <begin position="361"/>
        <end position="378"/>
    </location>
</feature>
<feature type="transmembrane region" description="Helical" evidence="8">
    <location>
        <begin position="189"/>
        <end position="208"/>
    </location>
</feature>
<organism evidence="10 11">
    <name type="scientific">Myriangium duriaei CBS 260.36</name>
    <dbReference type="NCBI Taxonomy" id="1168546"/>
    <lineage>
        <taxon>Eukaryota</taxon>
        <taxon>Fungi</taxon>
        <taxon>Dikarya</taxon>
        <taxon>Ascomycota</taxon>
        <taxon>Pezizomycotina</taxon>
        <taxon>Dothideomycetes</taxon>
        <taxon>Dothideomycetidae</taxon>
        <taxon>Myriangiales</taxon>
        <taxon>Myriangiaceae</taxon>
        <taxon>Myriangium</taxon>
    </lineage>
</organism>
<dbReference type="PANTHER" id="PTHR23501">
    <property type="entry name" value="MAJOR FACILITATOR SUPERFAMILY"/>
    <property type="match status" value="1"/>
</dbReference>
<feature type="transmembrane region" description="Helical" evidence="8">
    <location>
        <begin position="282"/>
        <end position="301"/>
    </location>
</feature>
<dbReference type="EMBL" id="ML996091">
    <property type="protein sequence ID" value="KAF2149556.1"/>
    <property type="molecule type" value="Genomic_DNA"/>
</dbReference>
<feature type="transmembrane region" description="Helical" evidence="8">
    <location>
        <begin position="220"/>
        <end position="239"/>
    </location>
</feature>
<dbReference type="SUPFAM" id="SSF103473">
    <property type="entry name" value="MFS general substrate transporter"/>
    <property type="match status" value="1"/>
</dbReference>
<evidence type="ECO:0000256" key="6">
    <source>
        <dbReference type="ARBA" id="ARBA00044273"/>
    </source>
</evidence>
<protein>
    <recommendedName>
        <fullName evidence="6">MFS-type drug efflux transporter P55</fullName>
    </recommendedName>
</protein>
<dbReference type="InterPro" id="IPR020846">
    <property type="entry name" value="MFS_dom"/>
</dbReference>
<dbReference type="Pfam" id="PF07690">
    <property type="entry name" value="MFS_1"/>
    <property type="match status" value="1"/>
</dbReference>
<feature type="transmembrane region" description="Helical" evidence="8">
    <location>
        <begin position="153"/>
        <end position="177"/>
    </location>
</feature>
<dbReference type="GO" id="GO:0000329">
    <property type="term" value="C:fungal-type vacuole membrane"/>
    <property type="evidence" value="ECO:0007669"/>
    <property type="project" value="TreeGrafter"/>
</dbReference>
<dbReference type="InterPro" id="IPR005829">
    <property type="entry name" value="Sugar_transporter_CS"/>
</dbReference>
<evidence type="ECO:0000259" key="9">
    <source>
        <dbReference type="PROSITE" id="PS50850"/>
    </source>
</evidence>
<evidence type="ECO:0000313" key="10">
    <source>
        <dbReference type="EMBL" id="KAF2149556.1"/>
    </source>
</evidence>
<accession>A0A9P4IW19</accession>
<dbReference type="Gene3D" id="1.20.1250.20">
    <property type="entry name" value="MFS general substrate transporter like domains"/>
    <property type="match status" value="1"/>
</dbReference>
<evidence type="ECO:0000256" key="3">
    <source>
        <dbReference type="ARBA" id="ARBA00022692"/>
    </source>
</evidence>
<dbReference type="GO" id="GO:0012505">
    <property type="term" value="C:endomembrane system"/>
    <property type="evidence" value="ECO:0007669"/>
    <property type="project" value="UniProtKB-SubCell"/>
</dbReference>
<evidence type="ECO:0000256" key="7">
    <source>
        <dbReference type="SAM" id="MobiDB-lite"/>
    </source>
</evidence>
<evidence type="ECO:0000313" key="11">
    <source>
        <dbReference type="Proteomes" id="UP000799439"/>
    </source>
</evidence>
<dbReference type="Proteomes" id="UP000799439">
    <property type="component" value="Unassembled WGS sequence"/>
</dbReference>
<dbReference type="GO" id="GO:0015174">
    <property type="term" value="F:basic amino acid transmembrane transporter activity"/>
    <property type="evidence" value="ECO:0007669"/>
    <property type="project" value="TreeGrafter"/>
</dbReference>
<feature type="transmembrane region" description="Helical" evidence="8">
    <location>
        <begin position="251"/>
        <end position="270"/>
    </location>
</feature>
<gene>
    <name evidence="10" type="ORF">K461DRAFT_281937</name>
</gene>
<dbReference type="OrthoDB" id="3437016at2759"/>
<keyword evidence="4 8" id="KW-1133">Transmembrane helix</keyword>
<sequence>MPQRQGSLQPVAPEPIDEEQRPLLDSEHPDHGTISAQQAAEEARATEDPSEHAGPSTGKLLLIMFPMYCSAFFAAADGTIVATLASPIASSFKSFTLVSWIATGYLIANAAFQPLSGRISDIYGRRPGIIFACTFFAVGTLMCGLAKTPGMLIAGRVIAGTGGGCINTLTTFIATDLIPLRRRGLWQGFSNLVYGSGMATGGVVGGLINDSLGWRWAFNIQVPFIVVAGIWAAIAVDIPVKETDKSKIKRVDFAGALTLATSLVLLLLGLNTGGNLLPWSSPLVIVSLVLSILVLLAFIYIEARVASEPIIPVRLLLHRTVMSALLANWFGTMSVFAIFYYAPIYFTSLQHLSSSGTGARLAASSAGTALGSMSAGLIMRLSGRYYWLMAGDAFLSVLSAALIAIFFRPGLALWPPFLILGLHGFAYGALLTISLLALLAAVSHRDQAVITSAQYAFRSTGSTIGITLAAAVFQNVLSNGLENRFGDRPDAGRIIARLRDDPGEIAGLGPRWRKGVEECYADALRGVWGLVLALAAMAAIASLCMREHKLHMTIDRK</sequence>
<proteinExistence type="predicted"/>
<evidence type="ECO:0000256" key="5">
    <source>
        <dbReference type="ARBA" id="ARBA00023136"/>
    </source>
</evidence>
<name>A0A9P4IW19_9PEZI</name>
<feature type="compositionally biased region" description="Basic and acidic residues" evidence="7">
    <location>
        <begin position="41"/>
        <end position="51"/>
    </location>
</feature>
<dbReference type="PROSITE" id="PS00216">
    <property type="entry name" value="SUGAR_TRANSPORT_1"/>
    <property type="match status" value="1"/>
</dbReference>
<keyword evidence="2" id="KW-0813">Transport</keyword>
<dbReference type="InterPro" id="IPR036259">
    <property type="entry name" value="MFS_trans_sf"/>
</dbReference>
<keyword evidence="11" id="KW-1185">Reference proteome</keyword>